<proteinExistence type="predicted"/>
<dbReference type="FunFam" id="3.30.70.270:FF:000001">
    <property type="entry name" value="Diguanylate cyclase domain protein"/>
    <property type="match status" value="1"/>
</dbReference>
<evidence type="ECO:0000259" key="2">
    <source>
        <dbReference type="PROSITE" id="PS50887"/>
    </source>
</evidence>
<keyword evidence="1" id="KW-0812">Transmembrane</keyword>
<dbReference type="InterPro" id="IPR050469">
    <property type="entry name" value="Diguanylate_Cyclase"/>
</dbReference>
<dbReference type="PANTHER" id="PTHR45138:SF24">
    <property type="entry name" value="DIGUANYLATE CYCLASE DGCC-RELATED"/>
    <property type="match status" value="1"/>
</dbReference>
<gene>
    <name evidence="3" type="ORF">TthAA11_17630</name>
</gene>
<feature type="transmembrane region" description="Helical" evidence="1">
    <location>
        <begin position="73"/>
        <end position="94"/>
    </location>
</feature>
<dbReference type="InterPro" id="IPR043128">
    <property type="entry name" value="Rev_trsase/Diguanyl_cyclase"/>
</dbReference>
<evidence type="ECO:0000256" key="1">
    <source>
        <dbReference type="SAM" id="Phobius"/>
    </source>
</evidence>
<dbReference type="AlphaFoldDB" id="A0AAD1KV39"/>
<feature type="transmembrane region" description="Helical" evidence="1">
    <location>
        <begin position="18"/>
        <end position="36"/>
    </location>
</feature>
<keyword evidence="1" id="KW-0472">Membrane</keyword>
<name>A0AAD1KV39_THETH</name>
<dbReference type="Gene3D" id="3.30.70.270">
    <property type="match status" value="1"/>
</dbReference>
<evidence type="ECO:0000313" key="4">
    <source>
        <dbReference type="Proteomes" id="UP000825379"/>
    </source>
</evidence>
<reference evidence="3" key="1">
    <citation type="submission" date="2021-07" db="EMBL/GenBank/DDBJ databases">
        <title>Complete genome sequences of four Thermus thermophilus strains isolated from Arima Hot Spring in Japan.</title>
        <authorList>
            <person name="Tomariguchi N."/>
            <person name="Ueno Y."/>
            <person name="Miyazaki K."/>
        </authorList>
    </citation>
    <scope>NUCLEOTIDE SEQUENCE</scope>
    <source>
        <strain evidence="3">AA1-1</strain>
    </source>
</reference>
<dbReference type="NCBIfam" id="TIGR00254">
    <property type="entry name" value="GGDEF"/>
    <property type="match status" value="1"/>
</dbReference>
<keyword evidence="1" id="KW-1133">Transmembrane helix</keyword>
<dbReference type="GO" id="GO:0052621">
    <property type="term" value="F:diguanylate cyclase activity"/>
    <property type="evidence" value="ECO:0007669"/>
    <property type="project" value="TreeGrafter"/>
</dbReference>
<dbReference type="GO" id="GO:0005886">
    <property type="term" value="C:plasma membrane"/>
    <property type="evidence" value="ECO:0007669"/>
    <property type="project" value="TreeGrafter"/>
</dbReference>
<dbReference type="PANTHER" id="PTHR45138">
    <property type="entry name" value="REGULATORY COMPONENTS OF SENSORY TRANSDUCTION SYSTEM"/>
    <property type="match status" value="1"/>
</dbReference>
<dbReference type="CDD" id="cd01949">
    <property type="entry name" value="GGDEF"/>
    <property type="match status" value="1"/>
</dbReference>
<accession>A0AAD1KV39</accession>
<dbReference type="PROSITE" id="PS50887">
    <property type="entry name" value="GGDEF"/>
    <property type="match status" value="1"/>
</dbReference>
<evidence type="ECO:0000313" key="3">
    <source>
        <dbReference type="EMBL" id="BCZ87581.1"/>
    </source>
</evidence>
<feature type="transmembrane region" description="Helical" evidence="1">
    <location>
        <begin position="106"/>
        <end position="123"/>
    </location>
</feature>
<organism evidence="3 4">
    <name type="scientific">Thermus thermophilus</name>
    <dbReference type="NCBI Taxonomy" id="274"/>
    <lineage>
        <taxon>Bacteria</taxon>
        <taxon>Thermotogati</taxon>
        <taxon>Deinococcota</taxon>
        <taxon>Deinococci</taxon>
        <taxon>Thermales</taxon>
        <taxon>Thermaceae</taxon>
        <taxon>Thermus</taxon>
    </lineage>
</organism>
<dbReference type="GO" id="GO:1902201">
    <property type="term" value="P:negative regulation of bacterial-type flagellum-dependent cell motility"/>
    <property type="evidence" value="ECO:0007669"/>
    <property type="project" value="TreeGrafter"/>
</dbReference>
<protein>
    <submittedName>
        <fullName evidence="3">GGDEF domain-containing protein</fullName>
    </submittedName>
</protein>
<dbReference type="Pfam" id="PF00990">
    <property type="entry name" value="GGDEF"/>
    <property type="match status" value="1"/>
</dbReference>
<dbReference type="SMART" id="SM00267">
    <property type="entry name" value="GGDEF"/>
    <property type="match status" value="1"/>
</dbReference>
<sequence>MRPTLEVLDPLIPARRRLAVRLLLLGSVLTALAYWASSQVRLDPVDRHLLPILATGFLMGGLLLHYRPGTAPWLLPLVHGLLALYLLASLAYQLLLKPNPLGLSPAAYWVPFVYFSAFLFFPARRALSLARLYLLTSLREGYQEFQVEAQTDFLTGLYNRRYLDLLLPQELARAKRYGRPLSLVLLDLDGFKAVNDLHGHEVGDRVLQALAQRLEAHLRRSDRAVRLGGEEFALLLPETPLPQALRLAERLRRAVEAMAVPPVARITASFGVAEARPTDTPLTLLKRADEAMYRAKRKGKNRVEAAPK</sequence>
<dbReference type="Proteomes" id="UP000825379">
    <property type="component" value="Chromosome"/>
</dbReference>
<dbReference type="InterPro" id="IPR000160">
    <property type="entry name" value="GGDEF_dom"/>
</dbReference>
<feature type="transmembrane region" description="Helical" evidence="1">
    <location>
        <begin position="48"/>
        <end position="66"/>
    </location>
</feature>
<dbReference type="GO" id="GO:0043709">
    <property type="term" value="P:cell adhesion involved in single-species biofilm formation"/>
    <property type="evidence" value="ECO:0007669"/>
    <property type="project" value="TreeGrafter"/>
</dbReference>
<dbReference type="InterPro" id="IPR029787">
    <property type="entry name" value="Nucleotide_cyclase"/>
</dbReference>
<feature type="domain" description="GGDEF" evidence="2">
    <location>
        <begin position="179"/>
        <end position="308"/>
    </location>
</feature>
<dbReference type="SUPFAM" id="SSF55073">
    <property type="entry name" value="Nucleotide cyclase"/>
    <property type="match status" value="1"/>
</dbReference>
<dbReference type="RefSeq" id="WP_223968697.1">
    <property type="nucleotide sequence ID" value="NZ_AP024926.1"/>
</dbReference>
<dbReference type="EMBL" id="AP024926">
    <property type="protein sequence ID" value="BCZ87581.1"/>
    <property type="molecule type" value="Genomic_DNA"/>
</dbReference>